<accession>A0AAJ0BNR3</accession>
<dbReference type="PANTHER" id="PTHR35043:SF7">
    <property type="entry name" value="TRANSCRIPTION FACTOR DOMAIN-CONTAINING PROTEIN"/>
    <property type="match status" value="1"/>
</dbReference>
<keyword evidence="4" id="KW-1185">Reference proteome</keyword>
<keyword evidence="2" id="KW-0472">Membrane</keyword>
<reference evidence="3" key="1">
    <citation type="submission" date="2023-06" db="EMBL/GenBank/DDBJ databases">
        <title>Genome-scale phylogeny and comparative genomics of the fungal order Sordariales.</title>
        <authorList>
            <consortium name="Lawrence Berkeley National Laboratory"/>
            <person name="Hensen N."/>
            <person name="Bonometti L."/>
            <person name="Westerberg I."/>
            <person name="Brannstrom I.O."/>
            <person name="Guillou S."/>
            <person name="Cros-Aarteil S."/>
            <person name="Calhoun S."/>
            <person name="Haridas S."/>
            <person name="Kuo A."/>
            <person name="Mondo S."/>
            <person name="Pangilinan J."/>
            <person name="Riley R."/>
            <person name="Labutti K."/>
            <person name="Andreopoulos B."/>
            <person name="Lipzen A."/>
            <person name="Chen C."/>
            <person name="Yanf M."/>
            <person name="Daum C."/>
            <person name="Ng V."/>
            <person name="Clum A."/>
            <person name="Steindorff A."/>
            <person name="Ohm R."/>
            <person name="Martin F."/>
            <person name="Silar P."/>
            <person name="Natvig D."/>
            <person name="Lalanne C."/>
            <person name="Gautier V."/>
            <person name="Ament-Velasquez S.L."/>
            <person name="Kruys A."/>
            <person name="Hutchinson M.I."/>
            <person name="Powell A.J."/>
            <person name="Barry K."/>
            <person name="Miller A.N."/>
            <person name="Grigoriev I.V."/>
            <person name="Debuchy R."/>
            <person name="Gladieux P."/>
            <person name="Thoren M.H."/>
            <person name="Johannesson H."/>
        </authorList>
    </citation>
    <scope>NUCLEOTIDE SEQUENCE</scope>
    <source>
        <strain evidence="3">PSN4</strain>
    </source>
</reference>
<feature type="transmembrane region" description="Helical" evidence="2">
    <location>
        <begin position="651"/>
        <end position="672"/>
    </location>
</feature>
<dbReference type="AlphaFoldDB" id="A0AAJ0BNR3"/>
<keyword evidence="2" id="KW-1133">Transmembrane helix</keyword>
<gene>
    <name evidence="3" type="ORF">QBC47DRAFT_4675</name>
</gene>
<feature type="region of interest" description="Disordered" evidence="1">
    <location>
        <begin position="190"/>
        <end position="235"/>
    </location>
</feature>
<dbReference type="PANTHER" id="PTHR35043">
    <property type="entry name" value="TRANSCRIPTION FACTOR DOMAIN-CONTAINING PROTEIN"/>
    <property type="match status" value="1"/>
</dbReference>
<keyword evidence="2" id="KW-0812">Transmembrane</keyword>
<protein>
    <submittedName>
        <fullName evidence="3">Uncharacterized protein</fullName>
    </submittedName>
</protein>
<evidence type="ECO:0000313" key="4">
    <source>
        <dbReference type="Proteomes" id="UP001239445"/>
    </source>
</evidence>
<dbReference type="EMBL" id="MU839827">
    <property type="protein sequence ID" value="KAK1760399.1"/>
    <property type="molecule type" value="Genomic_DNA"/>
</dbReference>
<evidence type="ECO:0000313" key="3">
    <source>
        <dbReference type="EMBL" id="KAK1760399.1"/>
    </source>
</evidence>
<feature type="transmembrane region" description="Helical" evidence="2">
    <location>
        <begin position="602"/>
        <end position="624"/>
    </location>
</feature>
<sequence length="723" mass="81177">MIGHLCPSPAEVGLIRQSLGICQSGSSYLLHFIVFNVHGLNTTLSRPRLHPTLLYWYLPQLWASSSERPETTQYGSRSLWAVAHTGYSRLASSPWFCVSGPLSTSNIPEHHGHNYKYIPSYQMGRKMWWLLLGLFAPEIVAWTAYEQRRQAKDLHKKIKEALGEGPRCPGTGKSIWRLGRMVGRGKNEDVEMSAGNENNTPLGAGSDTSRKSRRNKGGESDPTTQPGPTVRAKRRHEWTMTHSYYAIMGGFAFDSDLIGEGSDFLPGGRRRVTLTSSGILELVRVAPHLLPDISLRQINDKSKANQLAKTIVTLQASWFAAQCISRMALGMTISLLELNTLAHCICALIAYISWWKKPLDIEEPTLVDGRDAGIACAGMLMRSELGSNLPVTDGQKSTKPRCRRLAYHLFSYQEDQEWLYSVLDKRWKEYCNDHGISGFLARYQGDPIRHPLLFEVDPPPEGSGDATFKLYMGQSLFGFGFLRTRCKDMQGNNGILRLQREFMELSAADISRLRMAKECYAKYRVLVRRPDNLSPKDRPCERDWFHSWIDDRVEELPTRDSSYHLDPAAQPVLLSLFVAGMAYGGLHLLAWSPPVRTSLEAMIWRISGISIIAYGAAPGIVECAKKAFYASRKPTLLTCGPRWLRGGVNSVWFALRWLVWCLTFAILCPAFILQTALLAVPASTLLYVLSRVYLVVESFISVGRLPESVFETPAWASYLPHLG</sequence>
<dbReference type="Proteomes" id="UP001239445">
    <property type="component" value="Unassembled WGS sequence"/>
</dbReference>
<feature type="transmembrane region" description="Helical" evidence="2">
    <location>
        <begin position="572"/>
        <end position="590"/>
    </location>
</feature>
<organism evidence="3 4">
    <name type="scientific">Echria macrotheca</name>
    <dbReference type="NCBI Taxonomy" id="438768"/>
    <lineage>
        <taxon>Eukaryota</taxon>
        <taxon>Fungi</taxon>
        <taxon>Dikarya</taxon>
        <taxon>Ascomycota</taxon>
        <taxon>Pezizomycotina</taxon>
        <taxon>Sordariomycetes</taxon>
        <taxon>Sordariomycetidae</taxon>
        <taxon>Sordariales</taxon>
        <taxon>Schizotheciaceae</taxon>
        <taxon>Echria</taxon>
    </lineage>
</organism>
<name>A0AAJ0BNR3_9PEZI</name>
<evidence type="ECO:0000256" key="1">
    <source>
        <dbReference type="SAM" id="MobiDB-lite"/>
    </source>
</evidence>
<comment type="caution">
    <text evidence="3">The sequence shown here is derived from an EMBL/GenBank/DDBJ whole genome shotgun (WGS) entry which is preliminary data.</text>
</comment>
<proteinExistence type="predicted"/>
<evidence type="ECO:0000256" key="2">
    <source>
        <dbReference type="SAM" id="Phobius"/>
    </source>
</evidence>